<feature type="non-terminal residue" evidence="1">
    <location>
        <position position="1114"/>
    </location>
</feature>
<organism evidence="1 2">
    <name type="scientific">Termititenax aidoneus</name>
    <dbReference type="NCBI Taxonomy" id="2218524"/>
    <lineage>
        <taxon>Bacteria</taxon>
        <taxon>Bacillati</taxon>
        <taxon>Candidatus Margulisiibacteriota</taxon>
        <taxon>Candidatus Termititenacia</taxon>
        <taxon>Candidatus Termititenacales</taxon>
        <taxon>Candidatus Termititenacaceae</taxon>
        <taxon>Candidatus Termititenax</taxon>
    </lineage>
</organism>
<dbReference type="InterPro" id="IPR031325">
    <property type="entry name" value="RHS_repeat"/>
</dbReference>
<protein>
    <submittedName>
        <fullName evidence="1">Rhs family protein</fullName>
    </submittedName>
</protein>
<comment type="caution">
    <text evidence="1">The sequence shown here is derived from an EMBL/GenBank/DDBJ whole genome shotgun (WGS) entry which is preliminary data.</text>
</comment>
<dbReference type="InterPro" id="IPR006530">
    <property type="entry name" value="YD"/>
</dbReference>
<dbReference type="AlphaFoldDB" id="A0A388TDZ0"/>
<accession>A0A388TDZ0</accession>
<proteinExistence type="predicted"/>
<gene>
    <name evidence="1" type="ORF">NO1_1922</name>
</gene>
<dbReference type="NCBIfam" id="TIGR01643">
    <property type="entry name" value="YD_repeat_2x"/>
    <property type="match status" value="2"/>
</dbReference>
<dbReference type="Proteomes" id="UP000269352">
    <property type="component" value="Unassembled WGS sequence"/>
</dbReference>
<evidence type="ECO:0000313" key="1">
    <source>
        <dbReference type="EMBL" id="GBR74810.1"/>
    </source>
</evidence>
<sequence>MNRLKKYKFWQNICVLTVLLMLCLLSILPAEPSPYQSHNGYLGETVDTMTGALVLSSTDVSLPGRGGTGIQIVRSYNNKHYKTENSLHHLSAGPGTDVLIPKKTELESRTISSGAGRYRRSTTTYKEVEVIDRDNSPWGWLKYGSEWTPESAGQFTGYAGQGWQFSTGGVLFLTEYSFWSDKKITKQDDIEVKDIVVQLGGGQSYYFDSRTLQPKDARVKAKLTKVKDGYTLRDASGTVYYFTNKYFQKKMDTYEYRDDWDDDGKDGDEFIYGKNGDSQGYLLTRVENPYGDWTEYVYEEKAIFDAGYAVDSGRYLYYKEAKLVKAHNSLGNETNIGYNQDNQIVELSYTGQDGMPLVWRYEYDKDKQLTKAVNPRGEATEYTYKVGKDFVPGIIATVRSPLGAESGYTYYWQNLGNDNLNNYTVRTKKLTAEGKEYLWKYEHLNGHTYDIGNGKQFCFGETTITDPRNIKTTHYYKNGYPIREFLPDQVLAEYEWDYKTGNKLKEITVKGTKRYVTEYQDYDTHGNPGRIINYGDSETSADDKVMVNEYLHNTGQAAGNGYGAITTADALEKFLVKQIVHSYVSEPNSKEKHNEVYFRYDPKGNLARKEVLVTDEKNNSQTIITAYTYDTHGELESKTMPDGLIVRYRNDYRSNEYTAREERPDGGWTQKTFGKRTGLLLREEDSYGNEMRYEYDRYGFQTKKQDRKRNLEEKNSYTLIPNSGAEYTSTDVYGHEQKTILDQAGRKKRTEFRYKDGGQTKITQYEYHDKAPQLLAKATDYANRTTETRYDSMDRPILQINFDGTYTETRYNDLLNYKEVYDVKSQKITYHYDAYGNLIKTIQPNGAVTEYQYNIYGKLDKLITHTDSGNKDRDTISIIEYKYDSINRLIEIRKGASVTKMEYDNMDNVIRKTLPDNQTIEYSYDTLNRPLKTQYHDKTKGTQTEEYKYYTDNDNIGRLRSIKDYTGTTTYEYDKYGNIEKVTREQYGQKRSTNYKYDIYGKLEHIQYPGLTDKIVYNYDNRQRLREVASTSLPNGLAVSDLSRQKLVEYEYTQDIHERLDRQVYGNGAITQYGYDGHDRINSIEARTREGQNIFKQEYRYDELGNRAETQWSV</sequence>
<keyword evidence="2" id="KW-1185">Reference proteome</keyword>
<evidence type="ECO:0000313" key="2">
    <source>
        <dbReference type="Proteomes" id="UP000269352"/>
    </source>
</evidence>
<dbReference type="EMBL" id="BGZN01000089">
    <property type="protein sequence ID" value="GBR74810.1"/>
    <property type="molecule type" value="Genomic_DNA"/>
</dbReference>
<dbReference type="PANTHER" id="PTHR32305">
    <property type="match status" value="1"/>
</dbReference>
<reference evidence="1 2" key="1">
    <citation type="journal article" date="2019" name="ISME J.">
        <title>Genome analyses of uncultured TG2/ZB3 bacteria in 'Margulisbacteria' specifically attached to ectosymbiotic spirochetes of protists in the termite gut.</title>
        <authorList>
            <person name="Utami Y.D."/>
            <person name="Kuwahara H."/>
            <person name="Igai K."/>
            <person name="Murakami T."/>
            <person name="Sugaya K."/>
            <person name="Morikawa T."/>
            <person name="Nagura Y."/>
            <person name="Yuki M."/>
            <person name="Deevong P."/>
            <person name="Inoue T."/>
            <person name="Kihara K."/>
            <person name="Lo N."/>
            <person name="Yamada A."/>
            <person name="Ohkuma M."/>
            <person name="Hongoh Y."/>
        </authorList>
    </citation>
    <scope>NUCLEOTIDE SEQUENCE [LARGE SCALE GENOMIC DNA]</scope>
    <source>
        <strain evidence="1">NkOx7-01</strain>
    </source>
</reference>
<dbReference type="PANTHER" id="PTHR32305:SF15">
    <property type="entry name" value="PROTEIN RHSA-RELATED"/>
    <property type="match status" value="1"/>
</dbReference>
<dbReference type="Gene3D" id="2.180.10.10">
    <property type="entry name" value="RHS repeat-associated core"/>
    <property type="match status" value="3"/>
</dbReference>
<dbReference type="InterPro" id="IPR050708">
    <property type="entry name" value="T6SS_VgrG/RHS"/>
</dbReference>
<name>A0A388TDZ0_TERA1</name>
<dbReference type="Pfam" id="PF05593">
    <property type="entry name" value="RHS_repeat"/>
    <property type="match status" value="1"/>
</dbReference>